<dbReference type="AlphaFoldDB" id="A0AA37XDK2"/>
<feature type="compositionally biased region" description="Low complexity" evidence="1">
    <location>
        <begin position="371"/>
        <end position="386"/>
    </location>
</feature>
<dbReference type="InterPro" id="IPR011009">
    <property type="entry name" value="Kinase-like_dom_sf"/>
</dbReference>
<dbReference type="Proteomes" id="UP001157160">
    <property type="component" value="Unassembled WGS sequence"/>
</dbReference>
<comment type="caution">
    <text evidence="3">The sequence shown here is derived from an EMBL/GenBank/DDBJ whole genome shotgun (WGS) entry which is preliminary data.</text>
</comment>
<evidence type="ECO:0000256" key="1">
    <source>
        <dbReference type="SAM" id="MobiDB-lite"/>
    </source>
</evidence>
<dbReference type="Gene3D" id="3.90.1200.10">
    <property type="match status" value="1"/>
</dbReference>
<evidence type="ECO:0000313" key="3">
    <source>
        <dbReference type="EMBL" id="GMA29807.1"/>
    </source>
</evidence>
<sequence length="400" mass="40186">MARSHLTLAALATAAVSGLDVVGASAHGTGEGDYDAALLTARDGGQWIIRAPRSQAAESTQSADAVGLRALSTGVRSRLPFTVPTIAGQASIGPTRAIVSDYLYGSVVRLARIDAELAGSIGHAIAAIHSLPTSFVADAGLPQLTAHEVLRTCVGVMDRASATGLVPSALLGRWERATEEPVLWQFAPTVINDALSPDSFLSAGGSVTAVLGWQGLKVGDPASDLAWLLGTGAEDVTAAAFASYARERGGNDRHLRARAVLQAELEVAKWLLHGTTTRSTEIVDDAVEMLHAIVDSTADDLDDPVTGATSAAARASASAVAAGEPVRSATPSPASATSPAGATRGARPGASPRSTSGASPTGPAEAESGLAAAVAASAAAADAVRPVADRDNARTASASA</sequence>
<dbReference type="InterPro" id="IPR002575">
    <property type="entry name" value="Aminoglycoside_PTrfase"/>
</dbReference>
<evidence type="ECO:0000313" key="4">
    <source>
        <dbReference type="Proteomes" id="UP001157160"/>
    </source>
</evidence>
<accession>A0AA37XDK2</accession>
<keyword evidence="4" id="KW-1185">Reference proteome</keyword>
<evidence type="ECO:0000259" key="2">
    <source>
        <dbReference type="Pfam" id="PF01636"/>
    </source>
</evidence>
<dbReference type="EMBL" id="BSUL01000001">
    <property type="protein sequence ID" value="GMA29807.1"/>
    <property type="molecule type" value="Genomic_DNA"/>
</dbReference>
<proteinExistence type="predicted"/>
<name>A0AA37XDK2_9MICO</name>
<feature type="region of interest" description="Disordered" evidence="1">
    <location>
        <begin position="318"/>
        <end position="400"/>
    </location>
</feature>
<dbReference type="RefSeq" id="WP_284234240.1">
    <property type="nucleotide sequence ID" value="NZ_BSUL01000001.1"/>
</dbReference>
<protein>
    <recommendedName>
        <fullName evidence="2">Aminoglycoside phosphotransferase domain-containing protein</fullName>
    </recommendedName>
</protein>
<feature type="compositionally biased region" description="Low complexity" evidence="1">
    <location>
        <begin position="318"/>
        <end position="353"/>
    </location>
</feature>
<dbReference type="Pfam" id="PF01636">
    <property type="entry name" value="APH"/>
    <property type="match status" value="1"/>
</dbReference>
<feature type="domain" description="Aminoglycoside phosphotransferase" evidence="2">
    <location>
        <begin position="38"/>
        <end position="252"/>
    </location>
</feature>
<organism evidence="3 4">
    <name type="scientific">Arenivirga flava</name>
    <dbReference type="NCBI Taxonomy" id="1930060"/>
    <lineage>
        <taxon>Bacteria</taxon>
        <taxon>Bacillati</taxon>
        <taxon>Actinomycetota</taxon>
        <taxon>Actinomycetes</taxon>
        <taxon>Micrococcales</taxon>
        <taxon>Microbacteriaceae</taxon>
        <taxon>Arenivirga</taxon>
    </lineage>
</organism>
<reference evidence="3 4" key="1">
    <citation type="journal article" date="2014" name="Int. J. Syst. Evol. Microbiol.">
        <title>Complete genome sequence of Corynebacterium casei LMG S-19264T (=DSM 44701T), isolated from a smear-ripened cheese.</title>
        <authorList>
            <consortium name="US DOE Joint Genome Institute (JGI-PGF)"/>
            <person name="Walter F."/>
            <person name="Albersmeier A."/>
            <person name="Kalinowski J."/>
            <person name="Ruckert C."/>
        </authorList>
    </citation>
    <scope>NUCLEOTIDE SEQUENCE [LARGE SCALE GENOMIC DNA]</scope>
    <source>
        <strain evidence="3 4">NBRC 112289</strain>
    </source>
</reference>
<gene>
    <name evidence="3" type="ORF">GCM10025874_30600</name>
</gene>
<dbReference type="SUPFAM" id="SSF56112">
    <property type="entry name" value="Protein kinase-like (PK-like)"/>
    <property type="match status" value="1"/>
</dbReference>